<keyword evidence="1" id="KW-0472">Membrane</keyword>
<sequence>MNMIPSGARDFVISPRCFVPSILSSSILIPPMFLTFLFFFFIQPFFFFSRHFLFDGDYERIPPNTAIIILFSPHSFFPSIYLSTFGSPHTPTTTYYSSALL</sequence>
<feature type="transmembrane region" description="Helical" evidence="1">
    <location>
        <begin position="28"/>
        <end position="48"/>
    </location>
</feature>
<keyword evidence="3" id="KW-1185">Reference proteome</keyword>
<accession>A0A2I2FIT5</accession>
<evidence type="ECO:0000313" key="3">
    <source>
        <dbReference type="Proteomes" id="UP000234585"/>
    </source>
</evidence>
<dbReference type="OrthoDB" id="10568606at2759"/>
<protein>
    <submittedName>
        <fullName evidence="2">Uncharacterized protein</fullName>
    </submittedName>
</protein>
<keyword evidence="1" id="KW-0812">Transmembrane</keyword>
<evidence type="ECO:0000313" key="2">
    <source>
        <dbReference type="EMBL" id="PLB40524.1"/>
    </source>
</evidence>
<dbReference type="GeneID" id="36527289"/>
<proteinExistence type="predicted"/>
<evidence type="ECO:0000256" key="1">
    <source>
        <dbReference type="SAM" id="Phobius"/>
    </source>
</evidence>
<organism evidence="2 3">
    <name type="scientific">Aspergillus candidus</name>
    <dbReference type="NCBI Taxonomy" id="41067"/>
    <lineage>
        <taxon>Eukaryota</taxon>
        <taxon>Fungi</taxon>
        <taxon>Dikarya</taxon>
        <taxon>Ascomycota</taxon>
        <taxon>Pezizomycotina</taxon>
        <taxon>Eurotiomycetes</taxon>
        <taxon>Eurotiomycetidae</taxon>
        <taxon>Eurotiales</taxon>
        <taxon>Aspergillaceae</taxon>
        <taxon>Aspergillus</taxon>
        <taxon>Aspergillus subgen. Circumdati</taxon>
    </lineage>
</organism>
<dbReference type="RefSeq" id="XP_024674536.1">
    <property type="nucleotide sequence ID" value="XM_024820129.1"/>
</dbReference>
<name>A0A2I2FIT5_ASPCN</name>
<reference evidence="2 3" key="1">
    <citation type="submission" date="2017-12" db="EMBL/GenBank/DDBJ databases">
        <authorList>
            <consortium name="DOE Joint Genome Institute"/>
            <person name="Haridas S."/>
            <person name="Kjaerbolling I."/>
            <person name="Vesth T.C."/>
            <person name="Frisvad J.C."/>
            <person name="Nybo J.L."/>
            <person name="Theobald S."/>
            <person name="Kuo A."/>
            <person name="Bowyer P."/>
            <person name="Matsuda Y."/>
            <person name="Mondo S."/>
            <person name="Lyhne E.K."/>
            <person name="Kogle M.E."/>
            <person name="Clum A."/>
            <person name="Lipzen A."/>
            <person name="Salamov A."/>
            <person name="Ngan C.Y."/>
            <person name="Daum C."/>
            <person name="Chiniquy J."/>
            <person name="Barry K."/>
            <person name="LaButti K."/>
            <person name="Simmons B.A."/>
            <person name="Magnuson J.K."/>
            <person name="Mortensen U.H."/>
            <person name="Larsen T.O."/>
            <person name="Grigoriev I.V."/>
            <person name="Baker S.E."/>
            <person name="Andersen M.R."/>
            <person name="Nordberg H.P."/>
            <person name="Cantor M.N."/>
            <person name="Hua S.X."/>
        </authorList>
    </citation>
    <scope>NUCLEOTIDE SEQUENCE [LARGE SCALE GENOMIC DNA]</scope>
    <source>
        <strain evidence="2 3">CBS 102.13</strain>
    </source>
</reference>
<dbReference type="AlphaFoldDB" id="A0A2I2FIT5"/>
<dbReference type="EMBL" id="KZ559124">
    <property type="protein sequence ID" value="PLB40524.1"/>
    <property type="molecule type" value="Genomic_DNA"/>
</dbReference>
<dbReference type="Proteomes" id="UP000234585">
    <property type="component" value="Unassembled WGS sequence"/>
</dbReference>
<keyword evidence="1" id="KW-1133">Transmembrane helix</keyword>
<gene>
    <name evidence="2" type="ORF">BDW47DRAFT_88697</name>
</gene>